<feature type="transmembrane region" description="Helical" evidence="6">
    <location>
        <begin position="192"/>
        <end position="209"/>
    </location>
</feature>
<feature type="transmembrane region" description="Helical" evidence="6">
    <location>
        <begin position="120"/>
        <end position="143"/>
    </location>
</feature>
<accession>A0A5C6VM18</accession>
<dbReference type="NCBIfam" id="TIGR02454">
    <property type="entry name" value="ECF_T_CbiQ"/>
    <property type="match status" value="1"/>
</dbReference>
<evidence type="ECO:0000256" key="3">
    <source>
        <dbReference type="ARBA" id="ARBA00022692"/>
    </source>
</evidence>
<dbReference type="EMBL" id="VOQF01000013">
    <property type="protein sequence ID" value="TXC85989.1"/>
    <property type="molecule type" value="Genomic_DNA"/>
</dbReference>
<evidence type="ECO:0000313" key="7">
    <source>
        <dbReference type="EMBL" id="TXC85989.1"/>
    </source>
</evidence>
<dbReference type="PANTHER" id="PTHR43723:SF1">
    <property type="entry name" value="COBALT TRANSPORT PROTEIN CBIQ"/>
    <property type="match status" value="1"/>
</dbReference>
<feature type="transmembrane region" description="Helical" evidence="6">
    <location>
        <begin position="155"/>
        <end position="177"/>
    </location>
</feature>
<dbReference type="Proteomes" id="UP000321363">
    <property type="component" value="Unassembled WGS sequence"/>
</dbReference>
<evidence type="ECO:0000256" key="6">
    <source>
        <dbReference type="SAM" id="Phobius"/>
    </source>
</evidence>
<keyword evidence="4 6" id="KW-1133">Transmembrane helix</keyword>
<name>A0A5C6VM18_9BACI</name>
<keyword evidence="2" id="KW-1003">Cell membrane</keyword>
<keyword evidence="3 6" id="KW-0812">Transmembrane</keyword>
<dbReference type="InterPro" id="IPR003339">
    <property type="entry name" value="ABC/ECF_trnsptr_transmembrane"/>
</dbReference>
<protein>
    <submittedName>
        <fullName evidence="7">Cobalt ECF transporter T component CbiQ</fullName>
    </submittedName>
</protein>
<dbReference type="AlphaFoldDB" id="A0A5C6VM18"/>
<proteinExistence type="predicted"/>
<evidence type="ECO:0000256" key="5">
    <source>
        <dbReference type="ARBA" id="ARBA00023136"/>
    </source>
</evidence>
<comment type="caution">
    <text evidence="7">The sequence shown here is derived from an EMBL/GenBank/DDBJ whole genome shotgun (WGS) entry which is preliminary data.</text>
</comment>
<reference evidence="7 8" key="1">
    <citation type="journal article" date="2005" name="Int. J. Syst. Evol. Microbiol.">
        <title>Bacillus litoralis sp. nov., isolated from a tidal flat of the Yellow Sea in Korea.</title>
        <authorList>
            <person name="Yoon J.H."/>
            <person name="Oh T.K."/>
        </authorList>
    </citation>
    <scope>NUCLEOTIDE SEQUENCE [LARGE SCALE GENOMIC DNA]</scope>
    <source>
        <strain evidence="7 8">SW-211</strain>
    </source>
</reference>
<feature type="transmembrane region" description="Helical" evidence="6">
    <location>
        <begin position="245"/>
        <end position="262"/>
    </location>
</feature>
<keyword evidence="8" id="KW-1185">Reference proteome</keyword>
<evidence type="ECO:0000256" key="1">
    <source>
        <dbReference type="ARBA" id="ARBA00004651"/>
    </source>
</evidence>
<keyword evidence="5 6" id="KW-0472">Membrane</keyword>
<sequence>MSSSMLRIDQYAYTNALKNVHPAEKCIMAISFLFFSILSKNLYITGFSFLTMSLLIIFAAKLPFRQYIKLLFIPAIFLLTSMITIILSFAPATNEPNTFFWSMNFSSWIVYISPYSLTQAYQLITTVLASVSCLYFLIITTPLHQLIWVLRKMKLPVLFIELIGLTYQFIFVLLANIQEIYIAQTSRLGYRTYRSSLSSISMLVVNLLIKSLRSAKETQIAIDSRGGDEGLYDVEINLNYRKDHALVIVFCITLLTFISIFTR</sequence>
<evidence type="ECO:0000313" key="8">
    <source>
        <dbReference type="Proteomes" id="UP000321363"/>
    </source>
</evidence>
<evidence type="ECO:0000256" key="4">
    <source>
        <dbReference type="ARBA" id="ARBA00022989"/>
    </source>
</evidence>
<dbReference type="GO" id="GO:0043190">
    <property type="term" value="C:ATP-binding cassette (ABC) transporter complex"/>
    <property type="evidence" value="ECO:0007669"/>
    <property type="project" value="InterPro"/>
</dbReference>
<dbReference type="PANTHER" id="PTHR43723">
    <property type="entry name" value="COBALT TRANSPORT PROTEIN CBIQ"/>
    <property type="match status" value="1"/>
</dbReference>
<dbReference type="GO" id="GO:0006824">
    <property type="term" value="P:cobalt ion transport"/>
    <property type="evidence" value="ECO:0007669"/>
    <property type="project" value="InterPro"/>
</dbReference>
<comment type="subcellular location">
    <subcellularLocation>
        <location evidence="1">Cell membrane</location>
        <topology evidence="1">Multi-pass membrane protein</topology>
    </subcellularLocation>
</comment>
<dbReference type="InterPro" id="IPR012809">
    <property type="entry name" value="ECF_CbiQ"/>
</dbReference>
<dbReference type="Pfam" id="PF02361">
    <property type="entry name" value="CbiQ"/>
    <property type="match status" value="1"/>
</dbReference>
<feature type="transmembrane region" description="Helical" evidence="6">
    <location>
        <begin position="67"/>
        <end position="90"/>
    </location>
</feature>
<evidence type="ECO:0000256" key="2">
    <source>
        <dbReference type="ARBA" id="ARBA00022475"/>
    </source>
</evidence>
<feature type="transmembrane region" description="Helical" evidence="6">
    <location>
        <begin position="42"/>
        <end position="60"/>
    </location>
</feature>
<dbReference type="CDD" id="cd16914">
    <property type="entry name" value="EcfT"/>
    <property type="match status" value="1"/>
</dbReference>
<gene>
    <name evidence="7" type="primary">cbiQ</name>
    <name evidence="7" type="ORF">FS935_18210</name>
</gene>
<dbReference type="InterPro" id="IPR052770">
    <property type="entry name" value="Cobalt_transport_CbiQ"/>
</dbReference>
<organism evidence="7 8">
    <name type="scientific">Metabacillus litoralis</name>
    <dbReference type="NCBI Taxonomy" id="152268"/>
    <lineage>
        <taxon>Bacteria</taxon>
        <taxon>Bacillati</taxon>
        <taxon>Bacillota</taxon>
        <taxon>Bacilli</taxon>
        <taxon>Bacillales</taxon>
        <taxon>Bacillaceae</taxon>
        <taxon>Metabacillus</taxon>
    </lineage>
</organism>